<dbReference type="Pfam" id="PF02515">
    <property type="entry name" value="CoA_transf_3"/>
    <property type="match status" value="1"/>
</dbReference>
<dbReference type="InterPro" id="IPR023606">
    <property type="entry name" value="CoA-Trfase_III_dom_1_sf"/>
</dbReference>
<accession>A0A9X3MN96</accession>
<dbReference type="Gene3D" id="3.40.50.10540">
    <property type="entry name" value="Crotonobetainyl-coa:carnitine coa-transferase, domain 1"/>
    <property type="match status" value="1"/>
</dbReference>
<dbReference type="InterPro" id="IPR044855">
    <property type="entry name" value="CoA-Trfase_III_dom3_sf"/>
</dbReference>
<sequence>MAEQPRGPLTGVRVLDIATMLAAGHMTSLMADFGADVIHVELPGRGDSLRQMGPFKDGRSLRWAVVGRGKRSITADLHDERDQQRIRELASTADVVVENFRPGTVSRWGLDYERLSEANPGLIMVSITGYGQTGPKRHMPGFGRVLEAVSGLMNSTGDPNGPPTQIGVPLVDYIAGMNAAMATSMALVHRDKSGDGQQIDVSLYETMIRLLDALITRYGATGDVPTRAGNRYVNVAPSDVYRTRDDRYVFHSSATQTVFVRLAKAIGREDLLDDPRFATNAARTQRVDEVNDIVQAWFDRHDFDDVVSIMAANDVPIGPVNTMKEVAADEHLRERESLLELGGVLMPGVIPKFSLTPGAIRHAGPELGEHDEAVLSWLGIEVS</sequence>
<dbReference type="Proteomes" id="UP001149140">
    <property type="component" value="Unassembled WGS sequence"/>
</dbReference>
<dbReference type="EMBL" id="JAPDOD010000002">
    <property type="protein sequence ID" value="MDA0159250.1"/>
    <property type="molecule type" value="Genomic_DNA"/>
</dbReference>
<reference evidence="2" key="1">
    <citation type="submission" date="2022-10" db="EMBL/GenBank/DDBJ databases">
        <title>The WGS of Solirubrobacter ginsenosidimutans DSM 21036.</title>
        <authorList>
            <person name="Jiang Z."/>
        </authorList>
    </citation>
    <scope>NUCLEOTIDE SEQUENCE</scope>
    <source>
        <strain evidence="2">DSM 21036</strain>
    </source>
</reference>
<dbReference type="PANTHER" id="PTHR48207:SF3">
    <property type="entry name" value="SUCCINATE--HYDROXYMETHYLGLUTARATE COA-TRANSFERASE"/>
    <property type="match status" value="1"/>
</dbReference>
<name>A0A9X3MN96_9ACTN</name>
<protein>
    <submittedName>
        <fullName evidence="2">CoA transferase</fullName>
    </submittedName>
</protein>
<keyword evidence="1 2" id="KW-0808">Transferase</keyword>
<comment type="caution">
    <text evidence="2">The sequence shown here is derived from an EMBL/GenBank/DDBJ whole genome shotgun (WGS) entry which is preliminary data.</text>
</comment>
<dbReference type="AlphaFoldDB" id="A0A9X3MN96"/>
<dbReference type="PANTHER" id="PTHR48207">
    <property type="entry name" value="SUCCINATE--HYDROXYMETHYLGLUTARATE COA-TRANSFERASE"/>
    <property type="match status" value="1"/>
</dbReference>
<evidence type="ECO:0000313" key="3">
    <source>
        <dbReference type="Proteomes" id="UP001149140"/>
    </source>
</evidence>
<evidence type="ECO:0000256" key="1">
    <source>
        <dbReference type="ARBA" id="ARBA00022679"/>
    </source>
</evidence>
<dbReference type="InterPro" id="IPR003673">
    <property type="entry name" value="CoA-Trfase_fam_III"/>
</dbReference>
<proteinExistence type="predicted"/>
<evidence type="ECO:0000313" key="2">
    <source>
        <dbReference type="EMBL" id="MDA0159250.1"/>
    </source>
</evidence>
<gene>
    <name evidence="2" type="ORF">OM076_03145</name>
</gene>
<dbReference type="RefSeq" id="WP_270037926.1">
    <property type="nucleotide sequence ID" value="NZ_JAPDOD010000002.1"/>
</dbReference>
<dbReference type="GO" id="GO:0008410">
    <property type="term" value="F:CoA-transferase activity"/>
    <property type="evidence" value="ECO:0007669"/>
    <property type="project" value="TreeGrafter"/>
</dbReference>
<keyword evidence="3" id="KW-1185">Reference proteome</keyword>
<dbReference type="InterPro" id="IPR050483">
    <property type="entry name" value="CoA-transferase_III_domain"/>
</dbReference>
<organism evidence="2 3">
    <name type="scientific">Solirubrobacter ginsenosidimutans</name>
    <dbReference type="NCBI Taxonomy" id="490573"/>
    <lineage>
        <taxon>Bacteria</taxon>
        <taxon>Bacillati</taxon>
        <taxon>Actinomycetota</taxon>
        <taxon>Thermoleophilia</taxon>
        <taxon>Solirubrobacterales</taxon>
        <taxon>Solirubrobacteraceae</taxon>
        <taxon>Solirubrobacter</taxon>
    </lineage>
</organism>
<dbReference type="Gene3D" id="3.30.1540.10">
    <property type="entry name" value="formyl-coa transferase, domain 3"/>
    <property type="match status" value="1"/>
</dbReference>
<dbReference type="SUPFAM" id="SSF89796">
    <property type="entry name" value="CoA-transferase family III (CaiB/BaiF)"/>
    <property type="match status" value="1"/>
</dbReference>